<dbReference type="Gene3D" id="2.30.39.10">
    <property type="entry name" value="Alpha-1-antitrypsin, domain 1"/>
    <property type="match status" value="1"/>
</dbReference>
<dbReference type="Pfam" id="PF00079">
    <property type="entry name" value="Serpin"/>
    <property type="match status" value="1"/>
</dbReference>
<sequence length="380" mass="43954">MATNYLYNQYSAYKIRYIPSKTTQAGGTRTKSLSEPNNTLAIKLFNNIEKGSVFSPTSISFALSLLHLSADGNTDLQLTKLFEHKYTLDELNSIYKLFNNNIMKLNNALLINKTTKANQQYLDQIRDMVLISVDDFNNRDKIITKVNNHIYKNTNGMIRDVIKTNDIDINTILILINTIYFKANWLHRFDKHNTTKMPFYGSEQQTVDMMYQKNKFNYYENNTMQLLEMQYIDKDYSMGIILSKNNTVPQIQYDELKNLIDKLSSNDIKVYIPKFTHRKNTQLVPILQKLGVVDLFNHNAKLNIADRAYVSKVIHEAVVLVDEEGTEASAVTVVIAKEMAMMPRESIVFKADHPFIYYIRHIPTNMILFYGSISKISSDK</sequence>
<evidence type="ECO:0000259" key="2">
    <source>
        <dbReference type="SMART" id="SM00093"/>
    </source>
</evidence>
<evidence type="ECO:0000313" key="3">
    <source>
        <dbReference type="EMBL" id="QKF94742.1"/>
    </source>
</evidence>
<proteinExistence type="inferred from homology"/>
<dbReference type="GO" id="GO:0005615">
    <property type="term" value="C:extracellular space"/>
    <property type="evidence" value="ECO:0007669"/>
    <property type="project" value="InterPro"/>
</dbReference>
<dbReference type="Proteomes" id="UP001162001">
    <property type="component" value="Segment"/>
</dbReference>
<dbReference type="InterPro" id="IPR023796">
    <property type="entry name" value="Serpin_dom"/>
</dbReference>
<name>A0A7D3R1S5_9VIRU</name>
<dbReference type="PANTHER" id="PTHR11461">
    <property type="entry name" value="SERINE PROTEASE INHIBITOR, SERPIN"/>
    <property type="match status" value="1"/>
</dbReference>
<keyword evidence="4" id="KW-1185">Reference proteome</keyword>
<accession>A0A7D3R1S5</accession>
<evidence type="ECO:0000256" key="1">
    <source>
        <dbReference type="ARBA" id="ARBA00008009"/>
    </source>
</evidence>
<dbReference type="PROSITE" id="PS00284">
    <property type="entry name" value="SERPIN"/>
    <property type="match status" value="1"/>
</dbReference>
<dbReference type="GO" id="GO:0004867">
    <property type="term" value="F:serine-type endopeptidase inhibitor activity"/>
    <property type="evidence" value="ECO:0007669"/>
    <property type="project" value="InterPro"/>
</dbReference>
<organism evidence="3 4">
    <name type="scientific">Fadolivirus FV1/VV64</name>
    <dbReference type="NCBI Taxonomy" id="3070911"/>
    <lineage>
        <taxon>Viruses</taxon>
        <taxon>Varidnaviria</taxon>
        <taxon>Bamfordvirae</taxon>
        <taxon>Nucleocytoviricota</taxon>
        <taxon>Megaviricetes</taxon>
        <taxon>Imitervirales</taxon>
        <taxon>Mimiviridae</taxon>
        <taxon>Klosneuvirinae</taxon>
        <taxon>Fadolivirus</taxon>
        <taxon>Fadolivirus algeromassiliense</taxon>
    </lineage>
</organism>
<dbReference type="SMART" id="SM00093">
    <property type="entry name" value="SERPIN"/>
    <property type="match status" value="1"/>
</dbReference>
<protein>
    <submittedName>
        <fullName evidence="3">Serpin</fullName>
    </submittedName>
</protein>
<comment type="similarity">
    <text evidence="1">Belongs to the serpin family. Poxviruses subfamily.</text>
</comment>
<dbReference type="EMBL" id="MT418680">
    <property type="protein sequence ID" value="QKF94742.1"/>
    <property type="molecule type" value="Genomic_DNA"/>
</dbReference>
<dbReference type="Gene3D" id="3.30.497.10">
    <property type="entry name" value="Antithrombin, subunit I, domain 2"/>
    <property type="match status" value="1"/>
</dbReference>
<dbReference type="InterPro" id="IPR042178">
    <property type="entry name" value="Serpin_sf_1"/>
</dbReference>
<dbReference type="PANTHER" id="PTHR11461:SF211">
    <property type="entry name" value="GH10112P-RELATED"/>
    <property type="match status" value="1"/>
</dbReference>
<evidence type="ECO:0000313" key="4">
    <source>
        <dbReference type="Proteomes" id="UP001162001"/>
    </source>
</evidence>
<dbReference type="InterPro" id="IPR036186">
    <property type="entry name" value="Serpin_sf"/>
</dbReference>
<dbReference type="SUPFAM" id="SSF56574">
    <property type="entry name" value="Serpins"/>
    <property type="match status" value="1"/>
</dbReference>
<feature type="domain" description="Serpin" evidence="2">
    <location>
        <begin position="42"/>
        <end position="376"/>
    </location>
</feature>
<reference evidence="3 4" key="1">
    <citation type="submission" date="2020-04" db="EMBL/GenBank/DDBJ databases">
        <title>Advantages and limits of metagenomic assembly and binning of a giant virus.</title>
        <authorList>
            <person name="Schulz F."/>
            <person name="Andreani J."/>
            <person name="Francis R."/>
            <person name="Boudjemaa H."/>
            <person name="Bou Khalil J.Y."/>
            <person name="Lee J."/>
            <person name="La Scola B."/>
            <person name="Woyke T."/>
        </authorList>
    </citation>
    <scope>NUCLEOTIDE SEQUENCE [LARGE SCALE GENOMIC DNA]</scope>
    <source>
        <strain evidence="3 4">FV1/VV64</strain>
    </source>
</reference>
<dbReference type="InterPro" id="IPR042185">
    <property type="entry name" value="Serpin_sf_2"/>
</dbReference>
<dbReference type="InterPro" id="IPR000215">
    <property type="entry name" value="Serpin_fam"/>
</dbReference>
<dbReference type="InterPro" id="IPR023795">
    <property type="entry name" value="Serpin_CS"/>
</dbReference>
<gene>
    <name evidence="3" type="ORF">Fadolivirus_1_1284</name>
</gene>